<reference evidence="1 2" key="1">
    <citation type="submission" date="2021-08" db="EMBL/GenBank/DDBJ databases">
        <title>Draft Genome Sequence of Phanerochaete sordida strain YK-624.</title>
        <authorList>
            <person name="Mori T."/>
            <person name="Dohra H."/>
            <person name="Suzuki T."/>
            <person name="Kawagishi H."/>
            <person name="Hirai H."/>
        </authorList>
    </citation>
    <scope>NUCLEOTIDE SEQUENCE [LARGE SCALE GENOMIC DNA]</scope>
    <source>
        <strain evidence="1 2">YK-624</strain>
    </source>
</reference>
<gene>
    <name evidence="1" type="ORF">PsYK624_144170</name>
</gene>
<comment type="caution">
    <text evidence="1">The sequence shown here is derived from an EMBL/GenBank/DDBJ whole genome shotgun (WGS) entry which is preliminary data.</text>
</comment>
<accession>A0A9P3GRQ8</accession>
<dbReference type="Proteomes" id="UP000703269">
    <property type="component" value="Unassembled WGS sequence"/>
</dbReference>
<dbReference type="EMBL" id="BPQB01000083">
    <property type="protein sequence ID" value="GJE98194.1"/>
    <property type="molecule type" value="Genomic_DNA"/>
</dbReference>
<sequence length="333" mass="37442">MSEKSFPVLKYLHLPTLGGVRGMQPSQITVPNLTQLRVNYHCAGAILDSAPLHLFSKLTTLELNVFRYKQQSQRDRFVSILHSASATLEVLILRRGQFDPTSGSGSASLELMPTIFPRLTFLVLDAIVEYCDSAHSIVGELCRAAHVLERLHIVRYFPSRVHAYLHSGSLCFPTVRFLRYFVPDQADWDKFIPGHTDWHNFIYAFPCLEELQISGGDPTPMIHAAVAMDVAAKGGNGSPAWPRLANLALFGAHEAIAIRFVQHRAAAGHPLSVVAYEGWLLIRTERIFADLNVTFVPLNRWPANGDDYDEDWVEYWHIINGTLPFRRRPAVTS</sequence>
<organism evidence="1 2">
    <name type="scientific">Phanerochaete sordida</name>
    <dbReference type="NCBI Taxonomy" id="48140"/>
    <lineage>
        <taxon>Eukaryota</taxon>
        <taxon>Fungi</taxon>
        <taxon>Dikarya</taxon>
        <taxon>Basidiomycota</taxon>
        <taxon>Agaricomycotina</taxon>
        <taxon>Agaricomycetes</taxon>
        <taxon>Polyporales</taxon>
        <taxon>Phanerochaetaceae</taxon>
        <taxon>Phanerochaete</taxon>
    </lineage>
</organism>
<keyword evidence="2" id="KW-1185">Reference proteome</keyword>
<evidence type="ECO:0000313" key="1">
    <source>
        <dbReference type="EMBL" id="GJE98194.1"/>
    </source>
</evidence>
<evidence type="ECO:0008006" key="3">
    <source>
        <dbReference type="Google" id="ProtNLM"/>
    </source>
</evidence>
<proteinExistence type="predicted"/>
<evidence type="ECO:0000313" key="2">
    <source>
        <dbReference type="Proteomes" id="UP000703269"/>
    </source>
</evidence>
<dbReference type="AlphaFoldDB" id="A0A9P3GRQ8"/>
<protein>
    <recommendedName>
        <fullName evidence="3">F-box domain-containing protein</fullName>
    </recommendedName>
</protein>
<name>A0A9P3GRQ8_9APHY</name>